<dbReference type="Gene3D" id="1.10.10.10">
    <property type="entry name" value="Winged helix-like DNA-binding domain superfamily/Winged helix DNA-binding domain"/>
    <property type="match status" value="1"/>
</dbReference>
<keyword evidence="3" id="KW-0238">DNA-binding</keyword>
<dbReference type="Gene3D" id="3.40.190.10">
    <property type="entry name" value="Periplasmic binding protein-like II"/>
    <property type="match status" value="2"/>
</dbReference>
<comment type="similarity">
    <text evidence="1">Belongs to the LysR transcriptional regulatory family.</text>
</comment>
<dbReference type="Pfam" id="PF03466">
    <property type="entry name" value="LysR_substrate"/>
    <property type="match status" value="1"/>
</dbReference>
<dbReference type="InterPro" id="IPR000847">
    <property type="entry name" value="LysR_HTH_N"/>
</dbReference>
<dbReference type="GO" id="GO:0000976">
    <property type="term" value="F:transcription cis-regulatory region binding"/>
    <property type="evidence" value="ECO:0007669"/>
    <property type="project" value="TreeGrafter"/>
</dbReference>
<dbReference type="InterPro" id="IPR036388">
    <property type="entry name" value="WH-like_DNA-bd_sf"/>
</dbReference>
<organism evidence="6 7">
    <name type="scientific">Prosthecodimorpha hirschii</name>
    <dbReference type="NCBI Taxonomy" id="665126"/>
    <lineage>
        <taxon>Bacteria</taxon>
        <taxon>Pseudomonadati</taxon>
        <taxon>Pseudomonadota</taxon>
        <taxon>Alphaproteobacteria</taxon>
        <taxon>Hyphomicrobiales</taxon>
        <taxon>Ancalomicrobiaceae</taxon>
        <taxon>Prosthecodimorpha</taxon>
    </lineage>
</organism>
<comment type="caution">
    <text evidence="6">The sequence shown here is derived from an EMBL/GenBank/DDBJ whole genome shotgun (WGS) entry which is preliminary data.</text>
</comment>
<gene>
    <name evidence="6" type="ORF">ABB55_15950</name>
</gene>
<reference evidence="6 7" key="1">
    <citation type="submission" date="2015-09" db="EMBL/GenBank/DDBJ databases">
        <authorList>
            <person name="Jackson K.R."/>
            <person name="Lunt B.L."/>
            <person name="Fisher J.N.B."/>
            <person name="Gardner A.V."/>
            <person name="Bailey M.E."/>
            <person name="Deus L.M."/>
            <person name="Earl A.S."/>
            <person name="Gibby P.D."/>
            <person name="Hartmann K.A."/>
            <person name="Liu J.E."/>
            <person name="Manci A.M."/>
            <person name="Nielsen D.A."/>
            <person name="Solomon M.B."/>
            <person name="Breakwell D.P."/>
            <person name="Burnett S.H."/>
            <person name="Grose J.H."/>
        </authorList>
    </citation>
    <scope>NUCLEOTIDE SEQUENCE [LARGE SCALE GENOMIC DNA]</scope>
    <source>
        <strain evidence="6 7">16</strain>
    </source>
</reference>
<accession>A0A0P6VX15</accession>
<dbReference type="OrthoDB" id="9791253at2"/>
<dbReference type="PANTHER" id="PTHR30126:SF77">
    <property type="entry name" value="TRANSCRIPTIONAL REGULATORY PROTEIN"/>
    <property type="match status" value="1"/>
</dbReference>
<dbReference type="InterPro" id="IPR005119">
    <property type="entry name" value="LysR_subst-bd"/>
</dbReference>
<dbReference type="GO" id="GO:0003700">
    <property type="term" value="F:DNA-binding transcription factor activity"/>
    <property type="evidence" value="ECO:0007669"/>
    <property type="project" value="InterPro"/>
</dbReference>
<sequence length="303" mass="33369">MNLRFLETFLWVAKLRSFSTAAEKLHTTQAAVSNRIATLERELGIRLFERDPRTVRLTPQGHTALKRAEEIVRLTSEFRECVGDGARLRGQITIGTVDTIVYAWLPLLIEQMGNRYPSVSLDLNVDTSLNIARQLLEGTVDLGILMGPVVGADIRNLEICRFECEWFAATKLAIPAEPLELVDLVRFPILAYSKGSQPHHAIQRLLEAAGIATDEARIYNTNSIATMIRLLCDGIGMTTLPPAVVREPLAAGLIRRVAVNARIPPLHFHAAYADRPGNPIPAAIAGMAAEIAADFQAFADRML</sequence>
<evidence type="ECO:0000256" key="4">
    <source>
        <dbReference type="ARBA" id="ARBA00023163"/>
    </source>
</evidence>
<dbReference type="Proteomes" id="UP000048984">
    <property type="component" value="Unassembled WGS sequence"/>
</dbReference>
<dbReference type="AlphaFoldDB" id="A0A0P6VX15"/>
<keyword evidence="2" id="KW-0805">Transcription regulation</keyword>
<dbReference type="PANTHER" id="PTHR30126">
    <property type="entry name" value="HTH-TYPE TRANSCRIPTIONAL REGULATOR"/>
    <property type="match status" value="1"/>
</dbReference>
<dbReference type="InterPro" id="IPR036390">
    <property type="entry name" value="WH_DNA-bd_sf"/>
</dbReference>
<dbReference type="RefSeq" id="WP_054362101.1">
    <property type="nucleotide sequence ID" value="NZ_JAPCYQ010000001.1"/>
</dbReference>
<evidence type="ECO:0000256" key="1">
    <source>
        <dbReference type="ARBA" id="ARBA00009437"/>
    </source>
</evidence>
<dbReference type="PROSITE" id="PS50931">
    <property type="entry name" value="HTH_LYSR"/>
    <property type="match status" value="1"/>
</dbReference>
<evidence type="ECO:0000313" key="6">
    <source>
        <dbReference type="EMBL" id="KPL55934.1"/>
    </source>
</evidence>
<name>A0A0P6VX15_9HYPH</name>
<dbReference type="EMBL" id="LJYW01000001">
    <property type="protein sequence ID" value="KPL55934.1"/>
    <property type="molecule type" value="Genomic_DNA"/>
</dbReference>
<dbReference type="SUPFAM" id="SSF53850">
    <property type="entry name" value="Periplasmic binding protein-like II"/>
    <property type="match status" value="1"/>
</dbReference>
<keyword evidence="4" id="KW-0804">Transcription</keyword>
<dbReference type="CDD" id="cd05466">
    <property type="entry name" value="PBP2_LTTR_substrate"/>
    <property type="match status" value="1"/>
</dbReference>
<feature type="domain" description="HTH lysR-type" evidence="5">
    <location>
        <begin position="1"/>
        <end position="58"/>
    </location>
</feature>
<dbReference type="STRING" id="665126.ABB55_15950"/>
<evidence type="ECO:0000256" key="3">
    <source>
        <dbReference type="ARBA" id="ARBA00023125"/>
    </source>
</evidence>
<keyword evidence="7" id="KW-1185">Reference proteome</keyword>
<dbReference type="Pfam" id="PF00126">
    <property type="entry name" value="HTH_1"/>
    <property type="match status" value="1"/>
</dbReference>
<protein>
    <submittedName>
        <fullName evidence="6">LysR family transcriptional regulator</fullName>
    </submittedName>
</protein>
<reference evidence="6 7" key="2">
    <citation type="submission" date="2015-10" db="EMBL/GenBank/DDBJ databases">
        <title>Draft Genome Sequence of Prosthecomicrobium hirschii ATCC 27832.</title>
        <authorList>
            <person name="Daniel J."/>
            <person name="Givan S.A."/>
            <person name="Brun Y.V."/>
            <person name="Brown P.J."/>
        </authorList>
    </citation>
    <scope>NUCLEOTIDE SEQUENCE [LARGE SCALE GENOMIC DNA]</scope>
    <source>
        <strain evidence="6 7">16</strain>
    </source>
</reference>
<evidence type="ECO:0000256" key="2">
    <source>
        <dbReference type="ARBA" id="ARBA00023015"/>
    </source>
</evidence>
<dbReference type="PRINTS" id="PR00039">
    <property type="entry name" value="HTHLYSR"/>
</dbReference>
<dbReference type="FunFam" id="1.10.10.10:FF:000001">
    <property type="entry name" value="LysR family transcriptional regulator"/>
    <property type="match status" value="1"/>
</dbReference>
<evidence type="ECO:0000313" key="7">
    <source>
        <dbReference type="Proteomes" id="UP000048984"/>
    </source>
</evidence>
<proteinExistence type="inferred from homology"/>
<evidence type="ECO:0000259" key="5">
    <source>
        <dbReference type="PROSITE" id="PS50931"/>
    </source>
</evidence>
<dbReference type="SUPFAM" id="SSF46785">
    <property type="entry name" value="Winged helix' DNA-binding domain"/>
    <property type="match status" value="1"/>
</dbReference>